<evidence type="ECO:0008006" key="3">
    <source>
        <dbReference type="Google" id="ProtNLM"/>
    </source>
</evidence>
<reference evidence="1 2" key="1">
    <citation type="journal article" date="2012" name="J. Bacteriol.">
        <title>Genome of Bacillus macauensis ZFHKF-1, a Long-Chain-Forming Bacterium.</title>
        <authorList>
            <person name="Cai L."/>
            <person name="Zhang T."/>
        </authorList>
    </citation>
    <scope>NUCLEOTIDE SEQUENCE [LARGE SCALE GENOMIC DNA]</scope>
    <source>
        <strain evidence="1 2">ZFHKF-1</strain>
    </source>
</reference>
<comment type="caution">
    <text evidence="1">The sequence shown here is derived from an EMBL/GenBank/DDBJ whole genome shotgun (WGS) entry which is preliminary data.</text>
</comment>
<gene>
    <name evidence="1" type="ORF">A374_10595</name>
</gene>
<sequence length="105" mass="11829">MKKLFLFGLGFLLLYIIAYDLKIGTLPSYNFSASPSSSPVKMDKPYKQIKTGEGDTVLSIIEKLNPSATSLPITKVIKDFQKLNGNLRPENIRAGKIYNFPIYKR</sequence>
<dbReference type="Proteomes" id="UP000004080">
    <property type="component" value="Unassembled WGS sequence"/>
</dbReference>
<dbReference type="STRING" id="1196324.A374_10595"/>
<dbReference type="PATRIC" id="fig|1196324.3.peg.2167"/>
<proteinExistence type="predicted"/>
<name>I8UE51_9BACL</name>
<evidence type="ECO:0000313" key="1">
    <source>
        <dbReference type="EMBL" id="EIT85185.1"/>
    </source>
</evidence>
<organism evidence="1 2">
    <name type="scientific">Fictibacillus macauensis ZFHKF-1</name>
    <dbReference type="NCBI Taxonomy" id="1196324"/>
    <lineage>
        <taxon>Bacteria</taxon>
        <taxon>Bacillati</taxon>
        <taxon>Bacillota</taxon>
        <taxon>Bacilli</taxon>
        <taxon>Bacillales</taxon>
        <taxon>Fictibacillaceae</taxon>
        <taxon>Fictibacillus</taxon>
    </lineage>
</organism>
<dbReference type="EMBL" id="AKKV01000026">
    <property type="protein sequence ID" value="EIT85185.1"/>
    <property type="molecule type" value="Genomic_DNA"/>
</dbReference>
<dbReference type="AlphaFoldDB" id="I8UE51"/>
<keyword evidence="2" id="KW-1185">Reference proteome</keyword>
<protein>
    <recommendedName>
        <fullName evidence="3">LysM domain-containing protein</fullName>
    </recommendedName>
</protein>
<dbReference type="eggNOG" id="COG1388">
    <property type="taxonomic scope" value="Bacteria"/>
</dbReference>
<accession>I8UE51</accession>
<evidence type="ECO:0000313" key="2">
    <source>
        <dbReference type="Proteomes" id="UP000004080"/>
    </source>
</evidence>